<dbReference type="Pfam" id="PF04717">
    <property type="entry name" value="Phage_base_V"/>
    <property type="match status" value="1"/>
</dbReference>
<dbReference type="AlphaFoldDB" id="A0AAU7F895"/>
<proteinExistence type="inferred from homology"/>
<reference evidence="7" key="1">
    <citation type="submission" date="2024-05" db="EMBL/GenBank/DDBJ databases">
        <authorList>
            <person name="Yang L."/>
            <person name="Pan L."/>
        </authorList>
    </citation>
    <scope>NUCLEOTIDE SEQUENCE</scope>
    <source>
        <strain evidence="7">FCG-7</strain>
    </source>
</reference>
<dbReference type="GO" id="GO:0005576">
    <property type="term" value="C:extracellular region"/>
    <property type="evidence" value="ECO:0007669"/>
    <property type="project" value="UniProtKB-SubCell"/>
</dbReference>
<organism evidence="7">
    <name type="scientific">Chitinibacter mangrovi</name>
    <dbReference type="NCBI Taxonomy" id="3153927"/>
    <lineage>
        <taxon>Bacteria</taxon>
        <taxon>Pseudomonadati</taxon>
        <taxon>Pseudomonadota</taxon>
        <taxon>Betaproteobacteria</taxon>
        <taxon>Neisseriales</taxon>
        <taxon>Chitinibacteraceae</taxon>
        <taxon>Chitinibacter</taxon>
    </lineage>
</organism>
<dbReference type="Gene3D" id="2.30.110.50">
    <property type="match status" value="1"/>
</dbReference>
<dbReference type="Gene3D" id="4.10.220.110">
    <property type="match status" value="1"/>
</dbReference>
<dbReference type="SUPFAM" id="SSF69255">
    <property type="entry name" value="gp5 N-terminal domain-like"/>
    <property type="match status" value="1"/>
</dbReference>
<dbReference type="EMBL" id="CP157355">
    <property type="protein sequence ID" value="XBM00935.1"/>
    <property type="molecule type" value="Genomic_DNA"/>
</dbReference>
<dbReference type="InterPro" id="IPR006533">
    <property type="entry name" value="T6SS_Vgr_RhsGE"/>
</dbReference>
<dbReference type="Pfam" id="PF22178">
    <property type="entry name" value="Gp5_trimer_C"/>
    <property type="match status" value="1"/>
</dbReference>
<dbReference type="InterPro" id="IPR017847">
    <property type="entry name" value="T6SS_RhsGE_Vgr_subset"/>
</dbReference>
<dbReference type="NCBIfam" id="TIGR03361">
    <property type="entry name" value="VI_Rhs_Vgr"/>
    <property type="match status" value="1"/>
</dbReference>
<evidence type="ECO:0000256" key="1">
    <source>
        <dbReference type="ARBA" id="ARBA00004613"/>
    </source>
</evidence>
<dbReference type="NCBIfam" id="TIGR01646">
    <property type="entry name" value="vgr_GE"/>
    <property type="match status" value="1"/>
</dbReference>
<dbReference type="InterPro" id="IPR050708">
    <property type="entry name" value="T6SS_VgrG/RHS"/>
</dbReference>
<dbReference type="SUPFAM" id="SSF69279">
    <property type="entry name" value="Phage tail proteins"/>
    <property type="match status" value="2"/>
</dbReference>
<protein>
    <submittedName>
        <fullName evidence="7">Type VI secretion system tip protein TssI/VgrG</fullName>
    </submittedName>
</protein>
<comment type="similarity">
    <text evidence="2">Belongs to the VgrG protein family.</text>
</comment>
<dbReference type="Gene3D" id="2.40.50.230">
    <property type="entry name" value="Gp5 N-terminal domain"/>
    <property type="match status" value="1"/>
</dbReference>
<dbReference type="PANTHER" id="PTHR32305:SF15">
    <property type="entry name" value="PROTEIN RHSA-RELATED"/>
    <property type="match status" value="1"/>
</dbReference>
<feature type="domain" description="Gp5/Type VI secretion system Vgr protein OB-fold" evidence="5">
    <location>
        <begin position="384"/>
        <end position="452"/>
    </location>
</feature>
<feature type="region of interest" description="Disordered" evidence="4">
    <location>
        <begin position="451"/>
        <end position="482"/>
    </location>
</feature>
<sequence length="716" mass="79935">MFSTRTFRLRSPLPETQLFFRNLAGTELLSNISHYQLVALSPSANLPLDQLVGHPVTIEIDLPKGGVRYVHQYVASMVLSGEEGQYYRYEAELRPWLWFLTRSADWKVFQKLSTLDIIKQVFADHGIARFVDRTTQSYPPRRYCVQAGETDANFVMRLLEQEGIYFYFEHAAGAHVLVLADSVAAHKPRGGYEVLPFEHGARDSGMHIDQEHFAHWRCGKAVESTKFVVNDYDYFRPSANLQANQSEGRSHGQANHDVYLWPSEYYAPERGQHFASVRLEAAQARYETATGAGPIEGLGCGQLFTLIDHPRKDQNQEYLITSEHIMLEENTYESTGTGSGLSQCHITVQPAKTPFRPLRMTPKPYVQGTQTAVVVGPPGEEIHTDEKGRVKIQFHWDRYGPKTDKSSCWVRVASAWAGQGWGATSIPRIGQEVLVSFIEGDADRPIITGRVYNDEQPTPWGNASTKTQSGLYSRSSPGGGPDNANIFRFEDKKGEEEVWLHAEKDQRIEVENDESHWVGRDRSKTIDRDETVHVKRDRSETVDHNETITIGNDRTEQVGNNETISIGSNRTETVGSNETITIGKNRTETVGGAETVTIKKTKTETVMLAKAETIGLAKALSIGAAYQTTVGAFMNTSVALYQNAQIGVDKTTQVNKIYTIEAGEEFTIKVGKATFTMKKDGTIILNGHTLSVGTTDEQTYKADGNIVMKGKKILEN</sequence>
<dbReference type="KEGG" id="cmav:ABHF33_01225"/>
<dbReference type="Pfam" id="PF05954">
    <property type="entry name" value="Phage_GPD"/>
    <property type="match status" value="1"/>
</dbReference>
<dbReference type="InterPro" id="IPR037026">
    <property type="entry name" value="Vgr_OB-fold_dom_sf"/>
</dbReference>
<dbReference type="InterPro" id="IPR006531">
    <property type="entry name" value="Gp5/Vgr_OB"/>
</dbReference>
<gene>
    <name evidence="7" type="primary">tssI</name>
    <name evidence="7" type="ORF">ABHF33_01225</name>
</gene>
<feature type="domain" description="Gp5/Type VI secretion system Vgr C-terminal trimerisation" evidence="6">
    <location>
        <begin position="469"/>
        <end position="582"/>
    </location>
</feature>
<dbReference type="Gene3D" id="3.55.50.10">
    <property type="entry name" value="Baseplate protein-like domains"/>
    <property type="match status" value="1"/>
</dbReference>
<name>A0AAU7F895_9NEIS</name>
<dbReference type="RefSeq" id="WP_348945261.1">
    <property type="nucleotide sequence ID" value="NZ_CP157355.1"/>
</dbReference>
<evidence type="ECO:0000256" key="2">
    <source>
        <dbReference type="ARBA" id="ARBA00005558"/>
    </source>
</evidence>
<evidence type="ECO:0000259" key="5">
    <source>
        <dbReference type="Pfam" id="PF04717"/>
    </source>
</evidence>
<evidence type="ECO:0000256" key="3">
    <source>
        <dbReference type="ARBA" id="ARBA00022525"/>
    </source>
</evidence>
<accession>A0AAU7F895</accession>
<dbReference type="InterPro" id="IPR054030">
    <property type="entry name" value="Gp5_Vgr_C"/>
</dbReference>
<keyword evidence="3" id="KW-0964">Secreted</keyword>
<evidence type="ECO:0000313" key="7">
    <source>
        <dbReference type="EMBL" id="XBM00935.1"/>
    </source>
</evidence>
<evidence type="ECO:0000259" key="6">
    <source>
        <dbReference type="Pfam" id="PF22178"/>
    </source>
</evidence>
<comment type="subcellular location">
    <subcellularLocation>
        <location evidence="1">Secreted</location>
    </subcellularLocation>
</comment>
<feature type="compositionally biased region" description="Polar residues" evidence="4">
    <location>
        <begin position="455"/>
        <end position="476"/>
    </location>
</feature>
<dbReference type="SUPFAM" id="SSF69349">
    <property type="entry name" value="Phage fibre proteins"/>
    <property type="match status" value="2"/>
</dbReference>
<evidence type="ECO:0000256" key="4">
    <source>
        <dbReference type="SAM" id="MobiDB-lite"/>
    </source>
</evidence>
<dbReference type="PANTHER" id="PTHR32305">
    <property type="match status" value="1"/>
</dbReference>